<name>A0A382CUB6_9ZZZZ</name>
<dbReference type="EMBL" id="UINC01035842">
    <property type="protein sequence ID" value="SVB28893.1"/>
    <property type="molecule type" value="Genomic_DNA"/>
</dbReference>
<sequence>PMELFYVNRSTRSKTSYAWSPLTKDQGTKVATLGLYDIMVDASDEMQPMKMKQLPAYSFKKFLSGFGLTPKTPKKTT</sequence>
<protein>
    <submittedName>
        <fullName evidence="1">Uncharacterized protein</fullName>
    </submittedName>
</protein>
<accession>A0A382CUB6</accession>
<proteinExistence type="predicted"/>
<evidence type="ECO:0000313" key="1">
    <source>
        <dbReference type="EMBL" id="SVB28893.1"/>
    </source>
</evidence>
<feature type="non-terminal residue" evidence="1">
    <location>
        <position position="1"/>
    </location>
</feature>
<organism evidence="1">
    <name type="scientific">marine metagenome</name>
    <dbReference type="NCBI Taxonomy" id="408172"/>
    <lineage>
        <taxon>unclassified sequences</taxon>
        <taxon>metagenomes</taxon>
        <taxon>ecological metagenomes</taxon>
    </lineage>
</organism>
<dbReference type="AlphaFoldDB" id="A0A382CUB6"/>
<gene>
    <name evidence="1" type="ORF">METZ01_LOCUS181747</name>
</gene>
<reference evidence="1" key="1">
    <citation type="submission" date="2018-05" db="EMBL/GenBank/DDBJ databases">
        <authorList>
            <person name="Lanie J.A."/>
            <person name="Ng W.-L."/>
            <person name="Kazmierczak K.M."/>
            <person name="Andrzejewski T.M."/>
            <person name="Davidsen T.M."/>
            <person name="Wayne K.J."/>
            <person name="Tettelin H."/>
            <person name="Glass J.I."/>
            <person name="Rusch D."/>
            <person name="Podicherti R."/>
            <person name="Tsui H.-C.T."/>
            <person name="Winkler M.E."/>
        </authorList>
    </citation>
    <scope>NUCLEOTIDE SEQUENCE</scope>
</reference>